<sequence length="81" mass="9032">MRSKRDGSSQNDGSGRWKRDGGVGGLGSESEEDARETAKLEHEQQNHIRPLMKALECIPASARLWKAIMELANEEDARILL</sequence>
<feature type="compositionally biased region" description="Basic and acidic residues" evidence="1">
    <location>
        <begin position="35"/>
        <end position="45"/>
    </location>
</feature>
<evidence type="ECO:0000313" key="3">
    <source>
        <dbReference type="Proteomes" id="UP001085076"/>
    </source>
</evidence>
<comment type="caution">
    <text evidence="2">The sequence shown here is derived from an EMBL/GenBank/DDBJ whole genome shotgun (WGS) entry which is preliminary data.</text>
</comment>
<name>A0A9D5CQV3_9LILI</name>
<proteinExistence type="predicted"/>
<feature type="region of interest" description="Disordered" evidence="1">
    <location>
        <begin position="1"/>
        <end position="45"/>
    </location>
</feature>
<evidence type="ECO:0000313" key="2">
    <source>
        <dbReference type="EMBL" id="KAJ0978126.1"/>
    </source>
</evidence>
<reference evidence="2" key="1">
    <citation type="submission" date="2021-03" db="EMBL/GenBank/DDBJ databases">
        <authorList>
            <person name="Li Z."/>
            <person name="Yang C."/>
        </authorList>
    </citation>
    <scope>NUCLEOTIDE SEQUENCE</scope>
    <source>
        <strain evidence="2">Dzin_1.0</strain>
        <tissue evidence="2">Leaf</tissue>
    </source>
</reference>
<dbReference type="OrthoDB" id="1750306at2759"/>
<evidence type="ECO:0000256" key="1">
    <source>
        <dbReference type="SAM" id="MobiDB-lite"/>
    </source>
</evidence>
<reference evidence="2" key="2">
    <citation type="journal article" date="2022" name="Hortic Res">
        <title>The genome of Dioscorea zingiberensis sheds light on the biosynthesis, origin and evolution of the medicinally important diosgenin saponins.</title>
        <authorList>
            <person name="Li Y."/>
            <person name="Tan C."/>
            <person name="Li Z."/>
            <person name="Guo J."/>
            <person name="Li S."/>
            <person name="Chen X."/>
            <person name="Wang C."/>
            <person name="Dai X."/>
            <person name="Yang H."/>
            <person name="Song W."/>
            <person name="Hou L."/>
            <person name="Xu J."/>
            <person name="Tong Z."/>
            <person name="Xu A."/>
            <person name="Yuan X."/>
            <person name="Wang W."/>
            <person name="Yang Q."/>
            <person name="Chen L."/>
            <person name="Sun Z."/>
            <person name="Wang K."/>
            <person name="Pan B."/>
            <person name="Chen J."/>
            <person name="Bao Y."/>
            <person name="Liu F."/>
            <person name="Qi X."/>
            <person name="Gang D.R."/>
            <person name="Wen J."/>
            <person name="Li J."/>
        </authorList>
    </citation>
    <scope>NUCLEOTIDE SEQUENCE</scope>
    <source>
        <strain evidence="2">Dzin_1.0</strain>
    </source>
</reference>
<accession>A0A9D5CQV3</accession>
<gene>
    <name evidence="2" type="ORF">J5N97_013600</name>
</gene>
<keyword evidence="3" id="KW-1185">Reference proteome</keyword>
<protein>
    <submittedName>
        <fullName evidence="2">Uncharacterized protein</fullName>
    </submittedName>
</protein>
<dbReference type="AlphaFoldDB" id="A0A9D5CQV3"/>
<dbReference type="EMBL" id="JAGGNH010000003">
    <property type="protein sequence ID" value="KAJ0978126.1"/>
    <property type="molecule type" value="Genomic_DNA"/>
</dbReference>
<organism evidence="2 3">
    <name type="scientific">Dioscorea zingiberensis</name>
    <dbReference type="NCBI Taxonomy" id="325984"/>
    <lineage>
        <taxon>Eukaryota</taxon>
        <taxon>Viridiplantae</taxon>
        <taxon>Streptophyta</taxon>
        <taxon>Embryophyta</taxon>
        <taxon>Tracheophyta</taxon>
        <taxon>Spermatophyta</taxon>
        <taxon>Magnoliopsida</taxon>
        <taxon>Liliopsida</taxon>
        <taxon>Dioscoreales</taxon>
        <taxon>Dioscoreaceae</taxon>
        <taxon>Dioscorea</taxon>
    </lineage>
</organism>
<dbReference type="Proteomes" id="UP001085076">
    <property type="component" value="Miscellaneous, Linkage group lg03"/>
</dbReference>